<accession>A0A0F9U6V7</accession>
<dbReference type="EMBL" id="LAZR01001171">
    <property type="protein sequence ID" value="KKN49373.1"/>
    <property type="molecule type" value="Genomic_DNA"/>
</dbReference>
<comment type="caution">
    <text evidence="2">The sequence shown here is derived from an EMBL/GenBank/DDBJ whole genome shotgun (WGS) entry which is preliminary data.</text>
</comment>
<proteinExistence type="predicted"/>
<dbReference type="AlphaFoldDB" id="A0A0F9U6V7"/>
<evidence type="ECO:0000313" key="2">
    <source>
        <dbReference type="EMBL" id="KKN49373.1"/>
    </source>
</evidence>
<organism evidence="2">
    <name type="scientific">marine sediment metagenome</name>
    <dbReference type="NCBI Taxonomy" id="412755"/>
    <lineage>
        <taxon>unclassified sequences</taxon>
        <taxon>metagenomes</taxon>
        <taxon>ecological metagenomes</taxon>
    </lineage>
</organism>
<reference evidence="2" key="1">
    <citation type="journal article" date="2015" name="Nature">
        <title>Complex archaea that bridge the gap between prokaryotes and eukaryotes.</title>
        <authorList>
            <person name="Spang A."/>
            <person name="Saw J.H."/>
            <person name="Jorgensen S.L."/>
            <person name="Zaremba-Niedzwiedzka K."/>
            <person name="Martijn J."/>
            <person name="Lind A.E."/>
            <person name="van Eijk R."/>
            <person name="Schleper C."/>
            <person name="Guy L."/>
            <person name="Ettema T.J."/>
        </authorList>
    </citation>
    <scope>NUCLEOTIDE SEQUENCE</scope>
</reference>
<name>A0A0F9U6V7_9ZZZZ</name>
<sequence length="287" mass="31970">MSPVINTDAVLWYNIGEFGQLGYGVPNPSDDPGSLNPGIIDLVSLAGRNLFHIMHHEDADLRIPPSINTVRRIHKLYVRLAQILASRAVPPGENNMEAQHLQPGGEIFKVYPVPYFKVRNLFMKRWAELIMMMMSEAMQHTENRKTLEISTGFAGQIGQYMQRVYRSVATELFGKTREEVRVEGFILTEQELSDYDPSVFFTSTEMVDTVPHLGHVFTEDRLSVLSDGIPVTSLPELQPWPTNLTSYYNATKKFRDANVDDSNVDDPTATAAPSAGGGPVIPQPPGP</sequence>
<feature type="region of interest" description="Disordered" evidence="1">
    <location>
        <begin position="258"/>
        <end position="287"/>
    </location>
</feature>
<protein>
    <submittedName>
        <fullName evidence="2">Uncharacterized protein</fullName>
    </submittedName>
</protein>
<gene>
    <name evidence="2" type="ORF">LCGC14_0643490</name>
</gene>
<evidence type="ECO:0000256" key="1">
    <source>
        <dbReference type="SAM" id="MobiDB-lite"/>
    </source>
</evidence>